<dbReference type="InterPro" id="IPR004276">
    <property type="entry name" value="GlycoTrans_28_N"/>
</dbReference>
<dbReference type="GO" id="GO:0016758">
    <property type="term" value="F:hexosyltransferase activity"/>
    <property type="evidence" value="ECO:0007669"/>
    <property type="project" value="InterPro"/>
</dbReference>
<dbReference type="EMBL" id="SRJC01000011">
    <property type="protein sequence ID" value="TGB00741.1"/>
    <property type="molecule type" value="Genomic_DNA"/>
</dbReference>
<dbReference type="SUPFAM" id="SSF53756">
    <property type="entry name" value="UDP-Glycosyltransferase/glycogen phosphorylase"/>
    <property type="match status" value="1"/>
</dbReference>
<dbReference type="InterPro" id="IPR010610">
    <property type="entry name" value="EryCIII-like_C"/>
</dbReference>
<feature type="domain" description="Erythromycin biosynthesis protein CIII-like C-terminal" evidence="2">
    <location>
        <begin position="302"/>
        <end position="395"/>
    </location>
</feature>
<comment type="caution">
    <text evidence="3">The sequence shown here is derived from an EMBL/GenBank/DDBJ whole genome shotgun (WGS) entry which is preliminary data.</text>
</comment>
<dbReference type="FunFam" id="3.40.50.2000:FF:000009">
    <property type="entry name" value="Sterol 3-beta-glucosyltransferase UGT80A2"/>
    <property type="match status" value="1"/>
</dbReference>
<evidence type="ECO:0000313" key="3">
    <source>
        <dbReference type="EMBL" id="TGB00741.1"/>
    </source>
</evidence>
<dbReference type="InterPro" id="IPR050426">
    <property type="entry name" value="Glycosyltransferase_28"/>
</dbReference>
<evidence type="ECO:0000259" key="2">
    <source>
        <dbReference type="Pfam" id="PF06722"/>
    </source>
</evidence>
<dbReference type="AlphaFoldDB" id="A0A4Z0GTA8"/>
<dbReference type="Gene3D" id="3.40.50.2000">
    <property type="entry name" value="Glycogen Phosphorylase B"/>
    <property type="match status" value="2"/>
</dbReference>
<dbReference type="CDD" id="cd03784">
    <property type="entry name" value="GT1_Gtf-like"/>
    <property type="match status" value="1"/>
</dbReference>
<dbReference type="STRING" id="192814.GCA_900166575_00277"/>
<dbReference type="InterPro" id="IPR002213">
    <property type="entry name" value="UDP_glucos_trans"/>
</dbReference>
<accession>A0A4Z0GTA8</accession>
<gene>
    <name evidence="3" type="ORF">E4663_19185</name>
</gene>
<protein>
    <submittedName>
        <fullName evidence="3">Glycosyltransferase</fullName>
    </submittedName>
</protein>
<evidence type="ECO:0000259" key="1">
    <source>
        <dbReference type="Pfam" id="PF03033"/>
    </source>
</evidence>
<dbReference type="PANTHER" id="PTHR48050:SF13">
    <property type="entry name" value="STEROL 3-BETA-GLUCOSYLTRANSFERASE UGT80A2"/>
    <property type="match status" value="1"/>
</dbReference>
<name>A0A4Z0GTA8_9BACI</name>
<dbReference type="Proteomes" id="UP000297982">
    <property type="component" value="Unassembled WGS sequence"/>
</dbReference>
<keyword evidence="4" id="KW-1185">Reference proteome</keyword>
<sequence length="416" mass="46563">MKVSIVTLGSRGDVQPYVALGKALLKNGHEVSICTGETFKRFIESNGIAFYPATADLMELLESEEGREVFNGGARKVFQMMKYSKQVVAPAYRKSMDDFLEASRGADLIIYHPKALGAVDIASFLGIPCVCMPPVPIMYPITEFPNLAVAAERNLGPFFNRLTYKVVPFTEKPFMKEINDFRNTSLSLPKRKAGTLTYEVDGRDIPIVYPISPYLFEDVTSWNDRVFLTGFFYLDIEDEQLDEELESFLQKGKKPVVISFSSMPLKDPVAFKEKLLRSLEKTGDRAVILTGTSGLEFNESEGILAVEKAPHRLLFQRAKGIVHHGGVGTMAEALFSGVPQLVMPFNVDQPFWAHRLYQKGITPKPLREKEASDSDLATVFRAMEDERLIRQAQEAKAKIEKEDGLAAAVSYLERLI</sequence>
<dbReference type="GO" id="GO:0008194">
    <property type="term" value="F:UDP-glycosyltransferase activity"/>
    <property type="evidence" value="ECO:0007669"/>
    <property type="project" value="InterPro"/>
</dbReference>
<dbReference type="RefSeq" id="WP_135328787.1">
    <property type="nucleotide sequence ID" value="NZ_SRJC01000011.1"/>
</dbReference>
<dbReference type="Pfam" id="PF03033">
    <property type="entry name" value="Glyco_transf_28"/>
    <property type="match status" value="1"/>
</dbReference>
<feature type="domain" description="Glycosyltransferase family 28 N-terminal" evidence="1">
    <location>
        <begin position="5"/>
        <end position="85"/>
    </location>
</feature>
<organism evidence="3 4">
    <name type="scientific">Halobacillus salinus</name>
    <dbReference type="NCBI Taxonomy" id="192814"/>
    <lineage>
        <taxon>Bacteria</taxon>
        <taxon>Bacillati</taxon>
        <taxon>Bacillota</taxon>
        <taxon>Bacilli</taxon>
        <taxon>Bacillales</taxon>
        <taxon>Bacillaceae</taxon>
        <taxon>Halobacillus</taxon>
    </lineage>
</organism>
<keyword evidence="3" id="KW-0808">Transferase</keyword>
<dbReference type="PANTHER" id="PTHR48050">
    <property type="entry name" value="STEROL 3-BETA-GLUCOSYLTRANSFERASE"/>
    <property type="match status" value="1"/>
</dbReference>
<reference evidence="3 4" key="1">
    <citation type="journal article" date="2003" name="Int. J. Syst. Evol. Microbiol.">
        <title>Halobacillus salinus sp. nov., isolated from a salt lake on the coast of the East Sea in Korea.</title>
        <authorList>
            <person name="Yoon J.H."/>
            <person name="Kang K.H."/>
            <person name="Park Y.H."/>
        </authorList>
    </citation>
    <scope>NUCLEOTIDE SEQUENCE [LARGE SCALE GENOMIC DNA]</scope>
    <source>
        <strain evidence="3 4">HSL-3</strain>
    </source>
</reference>
<evidence type="ECO:0000313" key="4">
    <source>
        <dbReference type="Proteomes" id="UP000297982"/>
    </source>
</evidence>
<dbReference type="Pfam" id="PF06722">
    <property type="entry name" value="EryCIII-like_C"/>
    <property type="match status" value="1"/>
</dbReference>
<proteinExistence type="predicted"/>
<dbReference type="GO" id="GO:0033072">
    <property type="term" value="P:vancomycin biosynthetic process"/>
    <property type="evidence" value="ECO:0007669"/>
    <property type="project" value="UniProtKB-ARBA"/>
</dbReference>
<dbReference type="GO" id="GO:0005975">
    <property type="term" value="P:carbohydrate metabolic process"/>
    <property type="evidence" value="ECO:0007669"/>
    <property type="project" value="InterPro"/>
</dbReference>